<dbReference type="AlphaFoldDB" id="A0A813DNS9"/>
<keyword evidence="1" id="KW-0175">Coiled coil</keyword>
<comment type="caution">
    <text evidence="3">The sequence shown here is derived from an EMBL/GenBank/DDBJ whole genome shotgun (WGS) entry which is preliminary data.</text>
</comment>
<reference evidence="3" key="1">
    <citation type="submission" date="2021-02" db="EMBL/GenBank/DDBJ databases">
        <authorList>
            <person name="Dougan E. K."/>
            <person name="Rhodes N."/>
            <person name="Thang M."/>
            <person name="Chan C."/>
        </authorList>
    </citation>
    <scope>NUCLEOTIDE SEQUENCE</scope>
</reference>
<feature type="non-terminal residue" evidence="3">
    <location>
        <position position="403"/>
    </location>
</feature>
<protein>
    <submittedName>
        <fullName evidence="3">Uncharacterized protein</fullName>
    </submittedName>
</protein>
<organism evidence="3 4">
    <name type="scientific">Polarella glacialis</name>
    <name type="common">Dinoflagellate</name>
    <dbReference type="NCBI Taxonomy" id="89957"/>
    <lineage>
        <taxon>Eukaryota</taxon>
        <taxon>Sar</taxon>
        <taxon>Alveolata</taxon>
        <taxon>Dinophyceae</taxon>
        <taxon>Suessiales</taxon>
        <taxon>Suessiaceae</taxon>
        <taxon>Polarella</taxon>
    </lineage>
</organism>
<evidence type="ECO:0000256" key="2">
    <source>
        <dbReference type="SAM" id="MobiDB-lite"/>
    </source>
</evidence>
<dbReference type="Proteomes" id="UP000654075">
    <property type="component" value="Unassembled WGS sequence"/>
</dbReference>
<gene>
    <name evidence="3" type="ORF">PGLA1383_LOCUS9546</name>
</gene>
<feature type="coiled-coil region" evidence="1">
    <location>
        <begin position="98"/>
        <end position="169"/>
    </location>
</feature>
<proteinExistence type="predicted"/>
<feature type="region of interest" description="Disordered" evidence="2">
    <location>
        <begin position="331"/>
        <end position="380"/>
    </location>
</feature>
<evidence type="ECO:0000313" key="3">
    <source>
        <dbReference type="EMBL" id="CAE8590833.1"/>
    </source>
</evidence>
<dbReference type="EMBL" id="CAJNNV010004502">
    <property type="protein sequence ID" value="CAE8590833.1"/>
    <property type="molecule type" value="Genomic_DNA"/>
</dbReference>
<evidence type="ECO:0000256" key="1">
    <source>
        <dbReference type="SAM" id="Coils"/>
    </source>
</evidence>
<sequence>MEDDSAEPEACNTASRGLMEMLAVERKRLQAELKLLRAAPFPQPAAAAVLRRQWCGGVTGGSWPSNRLAEMPRHVQSQSELPQARRPPTQRWTDRRLAEEEEQLLQSSEAAIENTEIRRRILIRAQIRAEAAFPAESAETRLAKLDAREKQLREQLAAAEAQYHGETKALESLRRGRTAAEELWVAEQIRWTEEISQAGSALKDKVDAAAAGNFGWEMRLEMLRTRDETLVRSSSSEVGPRFATRLLGGAKSPEYQEPKIDSPVLHLRDSLVSPDSAKPSPVSQGTPVLHLWGLSPERSRLAGLHSLAIAAAAASNAAGPAAAAAAESAQSATSGATTAPGRSRALGGTGRSSPSKADRPLVDVSVGSPGRVFVSSPGRDLDRRWQNLLQRFPSAPASTGPAG</sequence>
<name>A0A813DNS9_POLGL</name>
<evidence type="ECO:0000313" key="4">
    <source>
        <dbReference type="Proteomes" id="UP000654075"/>
    </source>
</evidence>
<accession>A0A813DNS9</accession>
<keyword evidence="4" id="KW-1185">Reference proteome</keyword>
<feature type="region of interest" description="Disordered" evidence="2">
    <location>
        <begin position="65"/>
        <end position="91"/>
    </location>
</feature>